<evidence type="ECO:0000313" key="2">
    <source>
        <dbReference type="Proteomes" id="UP000308886"/>
    </source>
</evidence>
<sequence>MVIEINTTYLQRILFFILVSLFSVSCDKEDEYVPTLESTDFYGEWYATEINGRKVDSGQVSFCFWGNGRCLIEQQGDELWGRWSFSEHDGERFITISELGTTPNKPESDVSPDKDIIMRITWCFNWKNSIRVKFDDSGNELLLVHR</sequence>
<evidence type="ECO:0000313" key="1">
    <source>
        <dbReference type="EMBL" id="TGX83394.1"/>
    </source>
</evidence>
<name>A0AC61QSQ3_9BACT</name>
<gene>
    <name evidence="1" type="ORF">E5358_03835</name>
</gene>
<comment type="caution">
    <text evidence="1">The sequence shown here is derived from an EMBL/GenBank/DDBJ whole genome shotgun (WGS) entry which is preliminary data.</text>
</comment>
<dbReference type="Proteomes" id="UP000308886">
    <property type="component" value="Unassembled WGS sequence"/>
</dbReference>
<accession>A0AC61QSQ3</accession>
<organism evidence="1 2">
    <name type="scientific">Palleniella muris</name>
    <dbReference type="NCBI Taxonomy" id="3038145"/>
    <lineage>
        <taxon>Bacteria</taxon>
        <taxon>Pseudomonadati</taxon>
        <taxon>Bacteroidota</taxon>
        <taxon>Bacteroidia</taxon>
        <taxon>Bacteroidales</taxon>
        <taxon>Prevotellaceae</taxon>
        <taxon>Palleniella</taxon>
    </lineage>
</organism>
<proteinExistence type="predicted"/>
<dbReference type="EMBL" id="SRZC01000004">
    <property type="protein sequence ID" value="TGX83394.1"/>
    <property type="molecule type" value="Genomic_DNA"/>
</dbReference>
<protein>
    <submittedName>
        <fullName evidence="1">Uncharacterized protein</fullName>
    </submittedName>
</protein>
<reference evidence="1" key="1">
    <citation type="submission" date="2019-04" db="EMBL/GenBank/DDBJ databases">
        <title>Microbes associate with the intestines of laboratory mice.</title>
        <authorList>
            <person name="Navarre W."/>
            <person name="Wong E."/>
            <person name="Huang K."/>
            <person name="Tropini C."/>
            <person name="Ng K."/>
            <person name="Yu B."/>
        </authorList>
    </citation>
    <scope>NUCLEOTIDE SEQUENCE</scope>
    <source>
        <strain evidence="1">NM73_A23</strain>
    </source>
</reference>
<keyword evidence="2" id="KW-1185">Reference proteome</keyword>